<dbReference type="CDD" id="cd00592">
    <property type="entry name" value="HTH_MerR-like"/>
    <property type="match status" value="1"/>
</dbReference>
<feature type="compositionally biased region" description="Low complexity" evidence="2">
    <location>
        <begin position="214"/>
        <end position="226"/>
    </location>
</feature>
<sequence>MITIGQLAGYVGVTIKAVRVYHDKGLLAEPERDASGYRRYTARDAIDLIKIKTLAQAGVPLARIKELLAADPDEFSAALGDVDAALRAKAAEIRRTRARIAQLRSGDRLFVTEDVADYLDALRELGIGKRTIEMERDGWILMQATNPDDAATWIADKLDALRDPEFVALYREFDAAFDWAPDDPRLAELAERSQRWMEQREQAERAETPSDPGAAQLAAESAEQLSPAWDELTSLARRRSRRGRSGN</sequence>
<keyword evidence="1" id="KW-0238">DNA-binding</keyword>
<dbReference type="PRINTS" id="PR00040">
    <property type="entry name" value="HTHMERR"/>
</dbReference>
<evidence type="ECO:0000313" key="4">
    <source>
        <dbReference type="EMBL" id="RMI32283.1"/>
    </source>
</evidence>
<reference evidence="4 5" key="1">
    <citation type="submission" date="2018-10" db="EMBL/GenBank/DDBJ databases">
        <title>Isolation from cow dung.</title>
        <authorList>
            <person name="Ling L."/>
        </authorList>
    </citation>
    <scope>NUCLEOTIDE SEQUENCE [LARGE SCALE GENOMIC DNA]</scope>
    <source>
        <strain evidence="4 5">NEAU-LL90</strain>
    </source>
</reference>
<dbReference type="InterPro" id="IPR047057">
    <property type="entry name" value="MerR_fam"/>
</dbReference>
<dbReference type="SMART" id="SM00422">
    <property type="entry name" value="HTH_MERR"/>
    <property type="match status" value="1"/>
</dbReference>
<dbReference type="RefSeq" id="WP_122188627.1">
    <property type="nucleotide sequence ID" value="NZ_RFFH01000005.1"/>
</dbReference>
<dbReference type="AlphaFoldDB" id="A0A3M2L6W4"/>
<gene>
    <name evidence="4" type="ORF">EBN03_14965</name>
</gene>
<dbReference type="InterPro" id="IPR009061">
    <property type="entry name" value="DNA-bd_dom_put_sf"/>
</dbReference>
<proteinExistence type="predicted"/>
<dbReference type="SUPFAM" id="SSF46955">
    <property type="entry name" value="Putative DNA-binding domain"/>
    <property type="match status" value="1"/>
</dbReference>
<feature type="region of interest" description="Disordered" evidence="2">
    <location>
        <begin position="196"/>
        <end position="228"/>
    </location>
</feature>
<evidence type="ECO:0000313" key="5">
    <source>
        <dbReference type="Proteomes" id="UP000279275"/>
    </source>
</evidence>
<evidence type="ECO:0000256" key="2">
    <source>
        <dbReference type="SAM" id="MobiDB-lite"/>
    </source>
</evidence>
<feature type="compositionally biased region" description="Basic and acidic residues" evidence="2">
    <location>
        <begin position="196"/>
        <end position="208"/>
    </location>
</feature>
<dbReference type="PANTHER" id="PTHR30204">
    <property type="entry name" value="REDOX-CYCLING DRUG-SENSING TRANSCRIPTIONAL ACTIVATOR SOXR"/>
    <property type="match status" value="1"/>
</dbReference>
<keyword evidence="5" id="KW-1185">Reference proteome</keyword>
<dbReference type="InterPro" id="IPR000551">
    <property type="entry name" value="MerR-type_HTH_dom"/>
</dbReference>
<evidence type="ECO:0000256" key="1">
    <source>
        <dbReference type="ARBA" id="ARBA00023125"/>
    </source>
</evidence>
<dbReference type="PROSITE" id="PS50937">
    <property type="entry name" value="HTH_MERR_2"/>
    <property type="match status" value="1"/>
</dbReference>
<accession>A0A3M2L6W4</accession>
<dbReference type="OrthoDB" id="4569196at2"/>
<name>A0A3M2L6W4_9NOCA</name>
<dbReference type="Gene3D" id="1.10.1660.10">
    <property type="match status" value="1"/>
</dbReference>
<dbReference type="GO" id="GO:0003677">
    <property type="term" value="F:DNA binding"/>
    <property type="evidence" value="ECO:0007669"/>
    <property type="project" value="UniProtKB-KW"/>
</dbReference>
<evidence type="ECO:0000259" key="3">
    <source>
        <dbReference type="PROSITE" id="PS50937"/>
    </source>
</evidence>
<dbReference type="GO" id="GO:0003700">
    <property type="term" value="F:DNA-binding transcription factor activity"/>
    <property type="evidence" value="ECO:0007669"/>
    <property type="project" value="InterPro"/>
</dbReference>
<dbReference type="EMBL" id="RFFH01000005">
    <property type="protein sequence ID" value="RMI32283.1"/>
    <property type="molecule type" value="Genomic_DNA"/>
</dbReference>
<organism evidence="4 5">
    <name type="scientific">Nocardia stercoris</name>
    <dbReference type="NCBI Taxonomy" id="2483361"/>
    <lineage>
        <taxon>Bacteria</taxon>
        <taxon>Bacillati</taxon>
        <taxon>Actinomycetota</taxon>
        <taxon>Actinomycetes</taxon>
        <taxon>Mycobacteriales</taxon>
        <taxon>Nocardiaceae</taxon>
        <taxon>Nocardia</taxon>
    </lineage>
</organism>
<protein>
    <submittedName>
        <fullName evidence="4">MerR family transcriptional regulator</fullName>
    </submittedName>
</protein>
<feature type="domain" description="HTH merR-type" evidence="3">
    <location>
        <begin position="1"/>
        <end position="70"/>
    </location>
</feature>
<dbReference type="PANTHER" id="PTHR30204:SF93">
    <property type="entry name" value="HTH MERR-TYPE DOMAIN-CONTAINING PROTEIN"/>
    <property type="match status" value="1"/>
</dbReference>
<dbReference type="Pfam" id="PF13411">
    <property type="entry name" value="MerR_1"/>
    <property type="match status" value="1"/>
</dbReference>
<dbReference type="Proteomes" id="UP000279275">
    <property type="component" value="Unassembled WGS sequence"/>
</dbReference>
<comment type="caution">
    <text evidence="4">The sequence shown here is derived from an EMBL/GenBank/DDBJ whole genome shotgun (WGS) entry which is preliminary data.</text>
</comment>